<evidence type="ECO:0000256" key="1">
    <source>
        <dbReference type="ARBA" id="ARBA00022908"/>
    </source>
</evidence>
<dbReference type="SUPFAM" id="SSF56349">
    <property type="entry name" value="DNA breaking-rejoining enzymes"/>
    <property type="match status" value="1"/>
</dbReference>
<keyword evidence="2" id="KW-0238">DNA-binding</keyword>
<protein>
    <submittedName>
        <fullName evidence="3">MerR family transcriptional regulator</fullName>
    </submittedName>
</protein>
<comment type="caution">
    <text evidence="3">The sequence shown here is derived from an EMBL/GenBank/DDBJ whole genome shotgun (WGS) entry which is preliminary data.</text>
</comment>
<dbReference type="InterPro" id="IPR044068">
    <property type="entry name" value="CB"/>
</dbReference>
<dbReference type="GO" id="GO:0003677">
    <property type="term" value="F:DNA binding"/>
    <property type="evidence" value="ECO:0007669"/>
    <property type="project" value="UniProtKB-UniRule"/>
</dbReference>
<dbReference type="PROSITE" id="PS50937">
    <property type="entry name" value="HTH_MERR_2"/>
    <property type="match status" value="1"/>
</dbReference>
<dbReference type="SUPFAM" id="SSF46955">
    <property type="entry name" value="Putative DNA-binding domain"/>
    <property type="match status" value="1"/>
</dbReference>
<accession>A0A7C1FUP5</accession>
<name>A0A7C1FUP5_THERO</name>
<evidence type="ECO:0000313" key="3">
    <source>
        <dbReference type="EMBL" id="HEF64392.1"/>
    </source>
</evidence>
<dbReference type="Gene3D" id="1.10.1660.10">
    <property type="match status" value="1"/>
</dbReference>
<dbReference type="Gene3D" id="1.10.150.130">
    <property type="match status" value="1"/>
</dbReference>
<dbReference type="InterPro" id="IPR010998">
    <property type="entry name" value="Integrase_recombinase_N"/>
</dbReference>
<gene>
    <name evidence="3" type="ORF">ENP47_02110</name>
</gene>
<keyword evidence="1" id="KW-0229">DNA integration</keyword>
<reference evidence="3" key="1">
    <citation type="journal article" date="2020" name="mSystems">
        <title>Genome- and Community-Level Interaction Insights into Carbon Utilization and Element Cycling Functions of Hydrothermarchaeota in Hydrothermal Sediment.</title>
        <authorList>
            <person name="Zhou Z."/>
            <person name="Liu Y."/>
            <person name="Xu W."/>
            <person name="Pan J."/>
            <person name="Luo Z.H."/>
            <person name="Li M."/>
        </authorList>
    </citation>
    <scope>NUCLEOTIDE SEQUENCE [LARGE SCALE GENOMIC DNA]</scope>
    <source>
        <strain evidence="3">SpSt-222</strain>
    </source>
</reference>
<dbReference type="AlphaFoldDB" id="A0A7C1FUP5"/>
<organism evidence="3">
    <name type="scientific">Thermomicrobium roseum</name>
    <dbReference type="NCBI Taxonomy" id="500"/>
    <lineage>
        <taxon>Bacteria</taxon>
        <taxon>Pseudomonadati</taxon>
        <taxon>Thermomicrobiota</taxon>
        <taxon>Thermomicrobia</taxon>
        <taxon>Thermomicrobiales</taxon>
        <taxon>Thermomicrobiaceae</taxon>
        <taxon>Thermomicrobium</taxon>
    </lineage>
</organism>
<dbReference type="EMBL" id="DSJL01000006">
    <property type="protein sequence ID" value="HEF64392.1"/>
    <property type="molecule type" value="Genomic_DNA"/>
</dbReference>
<dbReference type="PROSITE" id="PS51900">
    <property type="entry name" value="CB"/>
    <property type="match status" value="1"/>
</dbReference>
<dbReference type="Pfam" id="PF02899">
    <property type="entry name" value="Phage_int_SAM_1"/>
    <property type="match status" value="1"/>
</dbReference>
<dbReference type="GO" id="GO:0015074">
    <property type="term" value="P:DNA integration"/>
    <property type="evidence" value="ECO:0007669"/>
    <property type="project" value="UniProtKB-KW"/>
</dbReference>
<dbReference type="InterPro" id="IPR000551">
    <property type="entry name" value="MerR-type_HTH_dom"/>
</dbReference>
<sequence>MQDRNLLTSTIDEWLAGRPAATRRAYIHDVQEFLSAVGGNFAQLDEAAIRRWLATFERRHLAPATMRRKLAAVRSFLRFLHDQGIMERDLSQTIPTLVRPNAAPAPAIRTTERGRFLAAALRVAEPPLKLLLWLMGCGCPLPAIAQLRWQDLQQNEGEGIAICHDDRDRPLRCVIPGIIWRSLEQLKATAPANAPVFIRPDGTPATPQDLADTIGWVLEGTTTDLSPPTTREHDRLLTLSEVAQRLSLPETTVRYYRDRFAPYLPVVGEGRSRRYPPQAVERLRWIVEQLRAGSSVQEIEAQLRSRAGDVTSAIEKGAQFVETVDRLSQRISELTESLLRVARALEEQGRFLPTGKPPEPSSS</sequence>
<dbReference type="InterPro" id="IPR004107">
    <property type="entry name" value="Integrase_SAM-like_N"/>
</dbReference>
<dbReference type="GO" id="GO:0006355">
    <property type="term" value="P:regulation of DNA-templated transcription"/>
    <property type="evidence" value="ECO:0007669"/>
    <property type="project" value="InterPro"/>
</dbReference>
<evidence type="ECO:0000256" key="2">
    <source>
        <dbReference type="ARBA" id="ARBA00023125"/>
    </source>
</evidence>
<dbReference type="Pfam" id="PF13411">
    <property type="entry name" value="MerR_1"/>
    <property type="match status" value="1"/>
</dbReference>
<dbReference type="InterPro" id="IPR011010">
    <property type="entry name" value="DNA_brk_join_enz"/>
</dbReference>
<dbReference type="InterPro" id="IPR009061">
    <property type="entry name" value="DNA-bd_dom_put_sf"/>
</dbReference>
<proteinExistence type="predicted"/>